<dbReference type="SUPFAM" id="SSF46785">
    <property type="entry name" value="Winged helix' DNA-binding domain"/>
    <property type="match status" value="1"/>
</dbReference>
<feature type="non-terminal residue" evidence="1">
    <location>
        <position position="54"/>
    </location>
</feature>
<reference evidence="1" key="1">
    <citation type="journal article" date="2014" name="Front. Microbiol.">
        <title>High frequency of phylogenetically diverse reductive dehalogenase-homologous genes in deep subseafloor sedimentary metagenomes.</title>
        <authorList>
            <person name="Kawai M."/>
            <person name="Futagami T."/>
            <person name="Toyoda A."/>
            <person name="Takaki Y."/>
            <person name="Nishi S."/>
            <person name="Hori S."/>
            <person name="Arai W."/>
            <person name="Tsubouchi T."/>
            <person name="Morono Y."/>
            <person name="Uchiyama I."/>
            <person name="Ito T."/>
            <person name="Fujiyama A."/>
            <person name="Inagaki F."/>
            <person name="Takami H."/>
        </authorList>
    </citation>
    <scope>NUCLEOTIDE SEQUENCE</scope>
    <source>
        <strain evidence="1">Expedition CK06-06</strain>
    </source>
</reference>
<comment type="caution">
    <text evidence="1">The sequence shown here is derived from an EMBL/GenBank/DDBJ whole genome shotgun (WGS) entry which is preliminary data.</text>
</comment>
<evidence type="ECO:0000313" key="1">
    <source>
        <dbReference type="EMBL" id="GAI86737.1"/>
    </source>
</evidence>
<dbReference type="AlphaFoldDB" id="X1S128"/>
<protein>
    <submittedName>
        <fullName evidence="1">Uncharacterized protein</fullName>
    </submittedName>
</protein>
<sequence length="54" mass="6588">MNNFNYLFIKLVLVSDMIPEERRIRILEILKNNQFYKTEDLTKELKVSRVTIQE</sequence>
<dbReference type="EMBL" id="BARW01006160">
    <property type="protein sequence ID" value="GAI86737.1"/>
    <property type="molecule type" value="Genomic_DNA"/>
</dbReference>
<organism evidence="1">
    <name type="scientific">marine sediment metagenome</name>
    <dbReference type="NCBI Taxonomy" id="412755"/>
    <lineage>
        <taxon>unclassified sequences</taxon>
        <taxon>metagenomes</taxon>
        <taxon>ecological metagenomes</taxon>
    </lineage>
</organism>
<name>X1S128_9ZZZZ</name>
<dbReference type="InterPro" id="IPR036390">
    <property type="entry name" value="WH_DNA-bd_sf"/>
</dbReference>
<dbReference type="Gene3D" id="1.10.10.10">
    <property type="entry name" value="Winged helix-like DNA-binding domain superfamily/Winged helix DNA-binding domain"/>
    <property type="match status" value="1"/>
</dbReference>
<proteinExistence type="predicted"/>
<gene>
    <name evidence="1" type="ORF">S12H4_12911</name>
</gene>
<dbReference type="InterPro" id="IPR036388">
    <property type="entry name" value="WH-like_DNA-bd_sf"/>
</dbReference>
<accession>X1S128</accession>